<reference evidence="4 5" key="1">
    <citation type="submission" date="2019-02" db="EMBL/GenBank/DDBJ databases">
        <title>Deep-cultivation of Planctomycetes and their phenomic and genomic characterization uncovers novel biology.</title>
        <authorList>
            <person name="Wiegand S."/>
            <person name="Jogler M."/>
            <person name="Boedeker C."/>
            <person name="Pinto D."/>
            <person name="Vollmers J."/>
            <person name="Rivas-Marin E."/>
            <person name="Kohn T."/>
            <person name="Peeters S.H."/>
            <person name="Heuer A."/>
            <person name="Rast P."/>
            <person name="Oberbeckmann S."/>
            <person name="Bunk B."/>
            <person name="Jeske O."/>
            <person name="Meyerdierks A."/>
            <person name="Storesund J.E."/>
            <person name="Kallscheuer N."/>
            <person name="Luecker S."/>
            <person name="Lage O.M."/>
            <person name="Pohl T."/>
            <person name="Merkel B.J."/>
            <person name="Hornburger P."/>
            <person name="Mueller R.-W."/>
            <person name="Bruemmer F."/>
            <person name="Labrenz M."/>
            <person name="Spormann A.M."/>
            <person name="Op den Camp H."/>
            <person name="Overmann J."/>
            <person name="Amann R."/>
            <person name="Jetten M.S.M."/>
            <person name="Mascher T."/>
            <person name="Medema M.H."/>
            <person name="Devos D.P."/>
            <person name="Kaster A.-K."/>
            <person name="Ovreas L."/>
            <person name="Rohde M."/>
            <person name="Galperin M.Y."/>
            <person name="Jogler C."/>
        </authorList>
    </citation>
    <scope>NUCLEOTIDE SEQUENCE [LARGE SCALE GENOMIC DNA]</scope>
    <source>
        <strain evidence="4 5">HG66A1</strain>
    </source>
</reference>
<feature type="domain" description="Tail specific protease" evidence="3">
    <location>
        <begin position="305"/>
        <end position="501"/>
    </location>
</feature>
<dbReference type="Proteomes" id="UP000320421">
    <property type="component" value="Chromosome"/>
</dbReference>
<dbReference type="InterPro" id="IPR005151">
    <property type="entry name" value="Tail-specific_protease"/>
</dbReference>
<accession>A0A517PMT3</accession>
<evidence type="ECO:0000256" key="2">
    <source>
        <dbReference type="SAM" id="SignalP"/>
    </source>
</evidence>
<dbReference type="GO" id="GO:0004252">
    <property type="term" value="F:serine-type endopeptidase activity"/>
    <property type="evidence" value="ECO:0007669"/>
    <property type="project" value="UniProtKB-EC"/>
</dbReference>
<evidence type="ECO:0000256" key="1">
    <source>
        <dbReference type="SAM" id="MobiDB-lite"/>
    </source>
</evidence>
<dbReference type="Gene3D" id="3.30.750.44">
    <property type="match status" value="1"/>
</dbReference>
<dbReference type="SUPFAM" id="SSF52096">
    <property type="entry name" value="ClpP/crotonase"/>
    <property type="match status" value="1"/>
</dbReference>
<keyword evidence="4" id="KW-0378">Hydrolase</keyword>
<keyword evidence="5" id="KW-1185">Reference proteome</keyword>
<dbReference type="RefSeq" id="WP_145183818.1">
    <property type="nucleotide sequence ID" value="NZ_CP036266.1"/>
</dbReference>
<dbReference type="EC" id="3.4.21.102" evidence="4"/>
<sequence length="546" mass="61016" precursor="true">MHSVTACRRWTFRLVCSVLVMSLVSARTIPVGATDLAKQYPATIDFSIQNQSYNWQTGPQDVWRLESFEYQLGDQFQIKLGPSQVVLGKNGSNVLWAAVYPDQPGDILKASGGQGDHITSIWIRFHPARVGELFPADTVVKQGDADLIKQARRLVNHKLRSSWHAGARPIVPSRESVVIDCETSESERRFYVIDTNKQTARYVDAFRQQTLSVPLPLEQGQAVRIFDQVWYAFDREYALFAVKQQIDWQQLKQEYRPRAANAKTNQDLAETLNAMLAELKDLHLYVRVSGRFLNGYQRKRLFNASPAAAVNLIGPLNQIKGLRWGRTQDHIGYIAVDSLSISSLPDRFEVALKQMQETRGLILDLRANGGGAEPLARKMAGYFAEASTLYAMHQYRSGPKHTDLGALQKRIFAPDQNWYYRGPVIVLQGERTMSSAEAFVLMLAACPHVTTMGDRTAGSSGNPRQLDVGAEIIVNLPRWVPQDASGKSFDTVGIQPDVPVKAAPEEFTRIADPVLTAALKHLRKQTSDSERTDAVLVPRSGNNTQQ</sequence>
<feature type="signal peptide" evidence="2">
    <location>
        <begin position="1"/>
        <end position="33"/>
    </location>
</feature>
<dbReference type="Pfam" id="PF03572">
    <property type="entry name" value="Peptidase_S41"/>
    <property type="match status" value="1"/>
</dbReference>
<proteinExistence type="predicted"/>
<dbReference type="EMBL" id="CP036266">
    <property type="protein sequence ID" value="QDT20673.1"/>
    <property type="molecule type" value="Genomic_DNA"/>
</dbReference>
<evidence type="ECO:0000313" key="4">
    <source>
        <dbReference type="EMBL" id="QDT20673.1"/>
    </source>
</evidence>
<dbReference type="Gene3D" id="3.90.226.10">
    <property type="entry name" value="2-enoyl-CoA Hydratase, Chain A, domain 1"/>
    <property type="match status" value="1"/>
</dbReference>
<dbReference type="CDD" id="cd07562">
    <property type="entry name" value="Peptidase_S41_TRI"/>
    <property type="match status" value="1"/>
</dbReference>
<dbReference type="SMART" id="SM00245">
    <property type="entry name" value="TSPc"/>
    <property type="match status" value="1"/>
</dbReference>
<keyword evidence="4" id="KW-0645">Protease</keyword>
<evidence type="ECO:0000313" key="5">
    <source>
        <dbReference type="Proteomes" id="UP000320421"/>
    </source>
</evidence>
<dbReference type="PANTHER" id="PTHR11261">
    <property type="entry name" value="INTERPHOTORECEPTOR RETINOID-BINDING PROTEIN"/>
    <property type="match status" value="1"/>
</dbReference>
<organism evidence="4 5">
    <name type="scientific">Gimesia chilikensis</name>
    <dbReference type="NCBI Taxonomy" id="2605989"/>
    <lineage>
        <taxon>Bacteria</taxon>
        <taxon>Pseudomonadati</taxon>
        <taxon>Planctomycetota</taxon>
        <taxon>Planctomycetia</taxon>
        <taxon>Planctomycetales</taxon>
        <taxon>Planctomycetaceae</taxon>
        <taxon>Gimesia</taxon>
    </lineage>
</organism>
<evidence type="ECO:0000259" key="3">
    <source>
        <dbReference type="SMART" id="SM00245"/>
    </source>
</evidence>
<protein>
    <submittedName>
        <fullName evidence="4">Carboxy-terminal processing protease CtpB</fullName>
        <ecNumber evidence="4">3.4.21.102</ecNumber>
    </submittedName>
</protein>
<keyword evidence="2" id="KW-0732">Signal</keyword>
<dbReference type="Pfam" id="PF14684">
    <property type="entry name" value="Tricorn_C1"/>
    <property type="match status" value="1"/>
</dbReference>
<dbReference type="PANTHER" id="PTHR11261:SF3">
    <property type="entry name" value="RETINOL-BINDING PROTEIN 3"/>
    <property type="match status" value="1"/>
</dbReference>
<dbReference type="GO" id="GO:0006508">
    <property type="term" value="P:proteolysis"/>
    <property type="evidence" value="ECO:0007669"/>
    <property type="project" value="UniProtKB-KW"/>
</dbReference>
<dbReference type="InterPro" id="IPR029045">
    <property type="entry name" value="ClpP/crotonase-like_dom_sf"/>
</dbReference>
<dbReference type="AlphaFoldDB" id="A0A517PMT3"/>
<name>A0A517PMT3_9PLAN</name>
<feature type="region of interest" description="Disordered" evidence="1">
    <location>
        <begin position="523"/>
        <end position="546"/>
    </location>
</feature>
<feature type="chain" id="PRO_5021744353" evidence="2">
    <location>
        <begin position="34"/>
        <end position="546"/>
    </location>
</feature>
<dbReference type="OrthoDB" id="6397760at2"/>
<dbReference type="InterPro" id="IPR028204">
    <property type="entry name" value="Tricorn_C1"/>
</dbReference>
<gene>
    <name evidence="4" type="primary">ctpB</name>
    <name evidence="4" type="ORF">HG66A1_24620</name>
</gene>